<organism evidence="1">
    <name type="scientific">Gammarus pulex</name>
    <dbReference type="NCBI Taxonomy" id="52641"/>
    <lineage>
        <taxon>Eukaryota</taxon>
        <taxon>Metazoa</taxon>
        <taxon>Ecdysozoa</taxon>
        <taxon>Arthropoda</taxon>
        <taxon>Crustacea</taxon>
        <taxon>Multicrustacea</taxon>
        <taxon>Malacostraca</taxon>
        <taxon>Eumalacostraca</taxon>
        <taxon>Peracarida</taxon>
        <taxon>Amphipoda</taxon>
        <taxon>Senticaudata</taxon>
        <taxon>Gammarida</taxon>
        <taxon>Gammaridira</taxon>
        <taxon>Gammaroidea</taxon>
        <taxon>Gammaridae</taxon>
        <taxon>Gammarus</taxon>
    </lineage>
</organism>
<dbReference type="AlphaFoldDB" id="A0A181C4Z7"/>
<feature type="non-terminal residue" evidence="1">
    <location>
        <position position="75"/>
    </location>
</feature>
<protein>
    <submittedName>
        <fullName evidence="1">Vitellogenin-like protein</fullName>
    </submittedName>
</protein>
<reference evidence="1" key="1">
    <citation type="submission" date="2016-04" db="EMBL/GenBank/DDBJ databases">
        <title>Gammarus pulex mRNA for vitellogenin-like protein.</title>
        <authorList>
            <person name="Gismondi E."/>
            <person name="Bigot-Clivot A."/>
            <person name="Thome J.P."/>
        </authorList>
    </citation>
    <scope>NUCLEOTIDE SEQUENCE</scope>
    <source>
        <tissue evidence="1">Hepatopancreas</tissue>
    </source>
</reference>
<gene>
    <name evidence="1" type="primary">Vtg</name>
</gene>
<feature type="non-terminal residue" evidence="1">
    <location>
        <position position="1"/>
    </location>
</feature>
<name>A0A181C4Z7_9CRUS</name>
<dbReference type="EMBL" id="LT575464">
    <property type="protein sequence ID" value="SAY41339.1"/>
    <property type="molecule type" value="Genomic_DNA"/>
</dbReference>
<sequence length="75" mass="8000">TSVAELTCIVSGHEPDSLPLVGLSKACPLRILPVPAGKFLLKLPTAVIPSRTCPHPMPLRHRVKKKCGSSFQEGS</sequence>
<evidence type="ECO:0000313" key="1">
    <source>
        <dbReference type="EMBL" id="SAY41339.1"/>
    </source>
</evidence>
<proteinExistence type="predicted"/>
<accession>A0A181C4Z7</accession>